<evidence type="ECO:0000313" key="2">
    <source>
        <dbReference type="Proteomes" id="UP000598227"/>
    </source>
</evidence>
<accession>A0ABR9GQT4</accession>
<proteinExistence type="predicted"/>
<comment type="caution">
    <text evidence="1">The sequence shown here is derived from an EMBL/GenBank/DDBJ whole genome shotgun (WGS) entry which is preliminary data.</text>
</comment>
<dbReference type="Proteomes" id="UP000598227">
    <property type="component" value="Unassembled WGS sequence"/>
</dbReference>
<dbReference type="Pfam" id="PF06169">
    <property type="entry name" value="DUF982"/>
    <property type="match status" value="1"/>
</dbReference>
<gene>
    <name evidence="1" type="ORF">IHE39_16730</name>
</gene>
<keyword evidence="2" id="KW-1185">Reference proteome</keyword>
<protein>
    <submittedName>
        <fullName evidence="1">DUF982 domain-containing protein</fullName>
    </submittedName>
</protein>
<reference evidence="1 2" key="1">
    <citation type="submission" date="2020-09" db="EMBL/GenBank/DDBJ databases">
        <title>Draft Genome Sequence of Aminobacter carboxidus type strain DSM 1086, a soil Gram-negative carboxydobacterium.</title>
        <authorList>
            <person name="Turrini P."/>
            <person name="Tescari M."/>
            <person name="Artuso I."/>
            <person name="Lugli G.A."/>
            <person name="Frangipani E."/>
            <person name="Ventura M."/>
            <person name="Visca P."/>
        </authorList>
    </citation>
    <scope>NUCLEOTIDE SEQUENCE [LARGE SCALE GENOMIC DNA]</scope>
    <source>
        <strain evidence="1 2">DSM 1086</strain>
    </source>
</reference>
<dbReference type="Gene3D" id="6.10.250.730">
    <property type="match status" value="1"/>
</dbReference>
<sequence>MEFEIIWIAFEGRTIAISSTDDAWSFLSEWPGGMYPEMAHRAGIALTRAESGIGTVAEARQAFVDFCVDAEILAAID</sequence>
<organism evidence="1 2">
    <name type="scientific">Aminobacter carboxidus</name>
    <dbReference type="NCBI Taxonomy" id="376165"/>
    <lineage>
        <taxon>Bacteria</taxon>
        <taxon>Pseudomonadati</taxon>
        <taxon>Pseudomonadota</taxon>
        <taxon>Alphaproteobacteria</taxon>
        <taxon>Hyphomicrobiales</taxon>
        <taxon>Phyllobacteriaceae</taxon>
        <taxon>Aminobacter</taxon>
    </lineage>
</organism>
<dbReference type="InterPro" id="IPR010385">
    <property type="entry name" value="DUF982"/>
</dbReference>
<name>A0ABR9GQT4_9HYPH</name>
<dbReference type="RefSeq" id="WP_192567242.1">
    <property type="nucleotide sequence ID" value="NZ_JACZEP010000005.1"/>
</dbReference>
<evidence type="ECO:0000313" key="1">
    <source>
        <dbReference type="EMBL" id="MBE1205943.1"/>
    </source>
</evidence>
<dbReference type="EMBL" id="JACZEP010000005">
    <property type="protein sequence ID" value="MBE1205943.1"/>
    <property type="molecule type" value="Genomic_DNA"/>
</dbReference>